<accession>A0A1I7KP51</accession>
<evidence type="ECO:0000259" key="4">
    <source>
        <dbReference type="PROSITE" id="PS50887"/>
    </source>
</evidence>
<dbReference type="InterPro" id="IPR013656">
    <property type="entry name" value="PAS_4"/>
</dbReference>
<feature type="domain" description="GGDEF" evidence="4">
    <location>
        <begin position="311"/>
        <end position="450"/>
    </location>
</feature>
<dbReference type="PROSITE" id="PS50887">
    <property type="entry name" value="GGDEF"/>
    <property type="match status" value="1"/>
</dbReference>
<dbReference type="InterPro" id="IPR035965">
    <property type="entry name" value="PAS-like_dom_sf"/>
</dbReference>
<dbReference type="PANTHER" id="PTHR44757:SF2">
    <property type="entry name" value="BIOFILM ARCHITECTURE MAINTENANCE PROTEIN MBAA"/>
    <property type="match status" value="1"/>
</dbReference>
<dbReference type="Pfam" id="PF00990">
    <property type="entry name" value="GGDEF"/>
    <property type="match status" value="1"/>
</dbReference>
<dbReference type="SUPFAM" id="SSF55785">
    <property type="entry name" value="PYP-like sensor domain (PAS domain)"/>
    <property type="match status" value="1"/>
</dbReference>
<dbReference type="PROSITE" id="PS50883">
    <property type="entry name" value="EAL"/>
    <property type="match status" value="1"/>
</dbReference>
<feature type="domain" description="PAS" evidence="1">
    <location>
        <begin position="166"/>
        <end position="199"/>
    </location>
</feature>
<dbReference type="PANTHER" id="PTHR44757">
    <property type="entry name" value="DIGUANYLATE CYCLASE DGCP"/>
    <property type="match status" value="1"/>
</dbReference>
<dbReference type="RefSeq" id="WP_093557141.1">
    <property type="nucleotide sequence ID" value="NZ_FPBO01000018.1"/>
</dbReference>
<feature type="domain" description="PAC" evidence="2">
    <location>
        <begin position="227"/>
        <end position="279"/>
    </location>
</feature>
<dbReference type="InterPro" id="IPR052155">
    <property type="entry name" value="Biofilm_reg_signaling"/>
</dbReference>
<evidence type="ECO:0000313" key="6">
    <source>
        <dbReference type="Proteomes" id="UP000199391"/>
    </source>
</evidence>
<gene>
    <name evidence="5" type="ORF">SAMN05216552_101886</name>
</gene>
<reference evidence="6" key="1">
    <citation type="submission" date="2016-10" db="EMBL/GenBank/DDBJ databases">
        <authorList>
            <person name="Varghese N."/>
            <person name="Submissions S."/>
        </authorList>
    </citation>
    <scope>NUCLEOTIDE SEQUENCE [LARGE SCALE GENOMIC DNA]</scope>
    <source>
        <strain evidence="6">CGMCC 1.11014</strain>
    </source>
</reference>
<dbReference type="Pfam" id="PF00563">
    <property type="entry name" value="EAL"/>
    <property type="match status" value="1"/>
</dbReference>
<dbReference type="Pfam" id="PF13426">
    <property type="entry name" value="PAS_9"/>
    <property type="match status" value="1"/>
</dbReference>
<dbReference type="InterPro" id="IPR000700">
    <property type="entry name" value="PAS-assoc_C"/>
</dbReference>
<dbReference type="Proteomes" id="UP000199391">
    <property type="component" value="Unassembled WGS sequence"/>
</dbReference>
<evidence type="ECO:0000259" key="1">
    <source>
        <dbReference type="PROSITE" id="PS50112"/>
    </source>
</evidence>
<dbReference type="CDD" id="cd00130">
    <property type="entry name" value="PAS"/>
    <property type="match status" value="1"/>
</dbReference>
<dbReference type="InterPro" id="IPR000160">
    <property type="entry name" value="GGDEF_dom"/>
</dbReference>
<dbReference type="SUPFAM" id="SSF55073">
    <property type="entry name" value="Nucleotide cyclase"/>
    <property type="match status" value="1"/>
</dbReference>
<proteinExistence type="predicted"/>
<dbReference type="OrthoDB" id="9813903at2"/>
<dbReference type="InterPro" id="IPR001633">
    <property type="entry name" value="EAL_dom"/>
</dbReference>
<dbReference type="CDD" id="cd01949">
    <property type="entry name" value="GGDEF"/>
    <property type="match status" value="1"/>
</dbReference>
<dbReference type="InterPro" id="IPR001610">
    <property type="entry name" value="PAC"/>
</dbReference>
<dbReference type="CDD" id="cd01948">
    <property type="entry name" value="EAL"/>
    <property type="match status" value="1"/>
</dbReference>
<feature type="domain" description="EAL" evidence="3">
    <location>
        <begin position="459"/>
        <end position="713"/>
    </location>
</feature>
<dbReference type="NCBIfam" id="TIGR00229">
    <property type="entry name" value="sensory_box"/>
    <property type="match status" value="1"/>
</dbReference>
<sequence>MSSATDIAPIALCAQRRGETPPPAACHSFACAILDALPEQIAVLDAGGDIVAVNAAWRRFADEQRTPPVRCGVGAGYLDECRRAAARGAEGAADALAGIEAVLAGERDGFSMEYTCHSEERQRWFGMSVTPLAHGWAGAVVAHGDITARRQAEASLRVAAIAFDSSDGMMVTDEHGVILKVNQSFCNITGYSATEIVGQRPAVLSSGRHDAAFYREMWRCINEHGGWEGEIWNRRKNGEVYPERLSIAAVKDCDGAVTNYVAAITDITVSKAASDEIKMLAFYDPLTRLPNRRLLLERLNQALAAAAAGRHGGALMFLDLDNFKTLNDTLGHNVGDLLLQQVAARLQACLRQGDTVARLGGDEFVVLLEGLGGQPLDAAAEADGVAGKILAALNEPYRLGAHQCHSSASVGVALFHHGHPQRPDELLMHADIAMYQAKQAGRNGVRFFDQSMQDSISARVRLESELRLALERDEFELYYQAQVDQRGRIVGAEALVRWNHPNGGCVPPSRFIPLAEETGLILALGGWVLERACAQWKEWQRLPGTRGLTVAVNVSARQFHQPDFCERVAAAVARHGVAPGVLKLELTEGMLLESMERTIATMHRLKRIGVRLSLDDFGTGYSSLQYLKRLPLDQLKIDQSFVRDLVGDGNDQAIVLTIIAMARSLKLEVIAEGVETEAQRALLAKLGCRRYQGYLFGRPVPASELMRAVADGPPGRGILMRFPGHGNPAYGRVLLD</sequence>
<organism evidence="5 6">
    <name type="scientific">Pseudoduganella namucuonensis</name>
    <dbReference type="NCBI Taxonomy" id="1035707"/>
    <lineage>
        <taxon>Bacteria</taxon>
        <taxon>Pseudomonadati</taxon>
        <taxon>Pseudomonadota</taxon>
        <taxon>Betaproteobacteria</taxon>
        <taxon>Burkholderiales</taxon>
        <taxon>Oxalobacteraceae</taxon>
        <taxon>Telluria group</taxon>
        <taxon>Pseudoduganella</taxon>
    </lineage>
</organism>
<dbReference type="SMART" id="SM00267">
    <property type="entry name" value="GGDEF"/>
    <property type="match status" value="1"/>
</dbReference>
<protein>
    <submittedName>
        <fullName evidence="5">PAS domain S-box-containing protein/diguanylate cyclase (GGDEF) domain-containing protein</fullName>
    </submittedName>
</protein>
<dbReference type="InterPro" id="IPR000014">
    <property type="entry name" value="PAS"/>
</dbReference>
<evidence type="ECO:0000259" key="3">
    <source>
        <dbReference type="PROSITE" id="PS50883"/>
    </source>
</evidence>
<dbReference type="Gene3D" id="3.20.20.450">
    <property type="entry name" value="EAL domain"/>
    <property type="match status" value="1"/>
</dbReference>
<dbReference type="PROSITE" id="PS50112">
    <property type="entry name" value="PAS"/>
    <property type="match status" value="1"/>
</dbReference>
<dbReference type="InterPro" id="IPR029787">
    <property type="entry name" value="Nucleotide_cyclase"/>
</dbReference>
<dbReference type="Gene3D" id="3.30.450.20">
    <property type="entry name" value="PAS domain"/>
    <property type="match status" value="2"/>
</dbReference>
<dbReference type="PROSITE" id="PS50113">
    <property type="entry name" value="PAC"/>
    <property type="match status" value="1"/>
</dbReference>
<dbReference type="SMART" id="SM00086">
    <property type="entry name" value="PAC"/>
    <property type="match status" value="1"/>
</dbReference>
<dbReference type="NCBIfam" id="TIGR00254">
    <property type="entry name" value="GGDEF"/>
    <property type="match status" value="1"/>
</dbReference>
<evidence type="ECO:0000259" key="2">
    <source>
        <dbReference type="PROSITE" id="PS50113"/>
    </source>
</evidence>
<dbReference type="AlphaFoldDB" id="A0A1I7KP51"/>
<dbReference type="EMBL" id="FPBO01000018">
    <property type="protein sequence ID" value="SFU99215.1"/>
    <property type="molecule type" value="Genomic_DNA"/>
</dbReference>
<dbReference type="Gene3D" id="3.30.70.270">
    <property type="match status" value="1"/>
</dbReference>
<dbReference type="SUPFAM" id="SSF141868">
    <property type="entry name" value="EAL domain-like"/>
    <property type="match status" value="1"/>
</dbReference>
<dbReference type="Pfam" id="PF08448">
    <property type="entry name" value="PAS_4"/>
    <property type="match status" value="1"/>
</dbReference>
<dbReference type="SMART" id="SM00091">
    <property type="entry name" value="PAS"/>
    <property type="match status" value="2"/>
</dbReference>
<dbReference type="SMART" id="SM00052">
    <property type="entry name" value="EAL"/>
    <property type="match status" value="1"/>
</dbReference>
<dbReference type="InterPro" id="IPR035919">
    <property type="entry name" value="EAL_sf"/>
</dbReference>
<dbReference type="STRING" id="1035707.SAMN05216552_101886"/>
<name>A0A1I7KP51_9BURK</name>
<keyword evidence="6" id="KW-1185">Reference proteome</keyword>
<dbReference type="FunFam" id="3.20.20.450:FF:000001">
    <property type="entry name" value="Cyclic di-GMP phosphodiesterase yahA"/>
    <property type="match status" value="1"/>
</dbReference>
<dbReference type="InterPro" id="IPR043128">
    <property type="entry name" value="Rev_trsase/Diguanyl_cyclase"/>
</dbReference>
<evidence type="ECO:0000313" key="5">
    <source>
        <dbReference type="EMBL" id="SFU99215.1"/>
    </source>
</evidence>